<evidence type="ECO:0000259" key="3">
    <source>
        <dbReference type="Pfam" id="PF07699"/>
    </source>
</evidence>
<evidence type="ECO:0000256" key="2">
    <source>
        <dbReference type="SAM" id="Phobius"/>
    </source>
</evidence>
<evidence type="ECO:0000313" key="4">
    <source>
        <dbReference type="EMBL" id="KOO35101.1"/>
    </source>
</evidence>
<feature type="region of interest" description="Disordered" evidence="1">
    <location>
        <begin position="245"/>
        <end position="304"/>
    </location>
</feature>
<keyword evidence="2" id="KW-0812">Transmembrane</keyword>
<dbReference type="InterPro" id="IPR011641">
    <property type="entry name" value="Tyr-kin_ephrin_A/B_rcpt-like"/>
</dbReference>
<evidence type="ECO:0000256" key="1">
    <source>
        <dbReference type="SAM" id="MobiDB-lite"/>
    </source>
</evidence>
<dbReference type="PANTHER" id="PTHR46967:SF2">
    <property type="entry name" value="SUSHI, VON WILLEBRAND FACTOR TYPE A, EGF AND PENTRAXIN DOMAIN-CONTAINING PROTEIN 1-LIKE"/>
    <property type="match status" value="1"/>
</dbReference>
<accession>A0A0M0K8B7</accession>
<dbReference type="PANTHER" id="PTHR46967">
    <property type="entry name" value="INSULIN-LIKE GROWTH FACTOR BINDING PROTEIN,N-TERMINAL"/>
    <property type="match status" value="1"/>
</dbReference>
<dbReference type="Proteomes" id="UP000037460">
    <property type="component" value="Unassembled WGS sequence"/>
</dbReference>
<dbReference type="SUPFAM" id="SSF57184">
    <property type="entry name" value="Growth factor receptor domain"/>
    <property type="match status" value="1"/>
</dbReference>
<comment type="caution">
    <text evidence="4">The sequence shown here is derived from an EMBL/GenBank/DDBJ whole genome shotgun (WGS) entry which is preliminary data.</text>
</comment>
<feature type="compositionally biased region" description="Basic and acidic residues" evidence="1">
    <location>
        <begin position="413"/>
        <end position="424"/>
    </location>
</feature>
<keyword evidence="2" id="KW-0472">Membrane</keyword>
<dbReference type="EMBL" id="JWZX01000984">
    <property type="protein sequence ID" value="KOO35101.1"/>
    <property type="molecule type" value="Genomic_DNA"/>
</dbReference>
<feature type="compositionally biased region" description="Pro residues" evidence="1">
    <location>
        <begin position="287"/>
        <end position="302"/>
    </location>
</feature>
<sequence>MLPASISSTGPTMLVRLVTNAAGEPGAGFQASYQAVCKAGFTMDSGSMQCVPCPLGSYAPFAAMESCTPCPIGFYAAAEGVAQCTACPAYATTASSGSYLLQSCMCQPGYYGWDNACRVCPEGATCPGGNLVMARAGWCALSTPTNVSAATPTFGHCCQPASCPGGLQAPCDASIGLVGGDTCSVAMISWDTLHLVSLTNGTWATFILIAILALIVCFCTGLSIGVRRAVRHQLESLVVPLPADQRGSASRQRDVKSKPTYSQVTTQSSADTFGENGKDDVAESVDAPPPPLRQAPRTPPSLPVKVAAPANADYLSNAPPVIQPFQSALMAGRNSLYDRLANVGLVHPEEDVLVVDIADPALGADAPPPQLANARSSRMEASAPPPRQPTVSQEQEEASPFSPSVADDFEDSPTPKDGKKEGVR</sequence>
<name>A0A0M0K8B7_9EUKA</name>
<dbReference type="Pfam" id="PF07699">
    <property type="entry name" value="Ephrin_rec_like"/>
    <property type="match status" value="1"/>
</dbReference>
<feature type="transmembrane region" description="Helical" evidence="2">
    <location>
        <begin position="203"/>
        <end position="226"/>
    </location>
</feature>
<keyword evidence="5" id="KW-1185">Reference proteome</keyword>
<dbReference type="Gene3D" id="2.10.50.10">
    <property type="entry name" value="Tumor Necrosis Factor Receptor, subunit A, domain 2"/>
    <property type="match status" value="2"/>
</dbReference>
<organism evidence="4 5">
    <name type="scientific">Chrysochromulina tobinii</name>
    <dbReference type="NCBI Taxonomy" id="1460289"/>
    <lineage>
        <taxon>Eukaryota</taxon>
        <taxon>Haptista</taxon>
        <taxon>Haptophyta</taxon>
        <taxon>Prymnesiophyceae</taxon>
        <taxon>Prymnesiales</taxon>
        <taxon>Chrysochromulinaceae</taxon>
        <taxon>Chrysochromulina</taxon>
    </lineage>
</organism>
<proteinExistence type="predicted"/>
<evidence type="ECO:0000313" key="5">
    <source>
        <dbReference type="Proteomes" id="UP000037460"/>
    </source>
</evidence>
<feature type="domain" description="Tyrosine-protein kinase ephrin type A/B receptor-like" evidence="3">
    <location>
        <begin position="64"/>
        <end position="104"/>
    </location>
</feature>
<dbReference type="InterPro" id="IPR009030">
    <property type="entry name" value="Growth_fac_rcpt_cys_sf"/>
</dbReference>
<protein>
    <submittedName>
        <fullName evidence="4">Putative extracellular nuclease</fullName>
    </submittedName>
</protein>
<dbReference type="AlphaFoldDB" id="A0A0M0K8B7"/>
<dbReference type="OrthoDB" id="439917at2759"/>
<gene>
    <name evidence="4" type="ORF">Ctob_014555</name>
</gene>
<feature type="compositionally biased region" description="Polar residues" evidence="1">
    <location>
        <begin position="259"/>
        <end position="271"/>
    </location>
</feature>
<feature type="region of interest" description="Disordered" evidence="1">
    <location>
        <begin position="364"/>
        <end position="424"/>
    </location>
</feature>
<dbReference type="SMART" id="SM01411">
    <property type="entry name" value="Ephrin_rec_like"/>
    <property type="match status" value="2"/>
</dbReference>
<reference evidence="5" key="1">
    <citation type="journal article" date="2015" name="PLoS Genet.">
        <title>Genome Sequence and Transcriptome Analyses of Chrysochromulina tobin: Metabolic Tools for Enhanced Algal Fitness in the Prominent Order Prymnesiales (Haptophyceae).</title>
        <authorList>
            <person name="Hovde B.T."/>
            <person name="Deodato C.R."/>
            <person name="Hunsperger H.M."/>
            <person name="Ryken S.A."/>
            <person name="Yost W."/>
            <person name="Jha R.K."/>
            <person name="Patterson J."/>
            <person name="Monnat R.J. Jr."/>
            <person name="Barlow S.B."/>
            <person name="Starkenburg S.R."/>
            <person name="Cattolico R.A."/>
        </authorList>
    </citation>
    <scope>NUCLEOTIDE SEQUENCE</scope>
    <source>
        <strain evidence="5">CCMP291</strain>
    </source>
</reference>
<keyword evidence="2" id="KW-1133">Transmembrane helix</keyword>